<dbReference type="InterPro" id="IPR011004">
    <property type="entry name" value="Trimer_LpxA-like_sf"/>
</dbReference>
<evidence type="ECO:0000313" key="4">
    <source>
        <dbReference type="EMBL" id="GAA4183228.1"/>
    </source>
</evidence>
<accession>A0ABP8AG12</accession>
<gene>
    <name evidence="4" type="ORF">GCM10022288_02280</name>
</gene>
<dbReference type="InterPro" id="IPR051159">
    <property type="entry name" value="Hexapeptide_acetyltransf"/>
</dbReference>
<dbReference type="InterPro" id="IPR018357">
    <property type="entry name" value="Hexapep_transf_CS"/>
</dbReference>
<dbReference type="Gene3D" id="2.160.10.10">
    <property type="entry name" value="Hexapeptide repeat proteins"/>
    <property type="match status" value="1"/>
</dbReference>
<reference evidence="5" key="1">
    <citation type="journal article" date="2019" name="Int. J. Syst. Evol. Microbiol.">
        <title>The Global Catalogue of Microorganisms (GCM) 10K type strain sequencing project: providing services to taxonomists for standard genome sequencing and annotation.</title>
        <authorList>
            <consortium name="The Broad Institute Genomics Platform"/>
            <consortium name="The Broad Institute Genome Sequencing Center for Infectious Disease"/>
            <person name="Wu L."/>
            <person name="Ma J."/>
        </authorList>
    </citation>
    <scope>NUCLEOTIDE SEQUENCE [LARGE SCALE GENOMIC DNA]</scope>
    <source>
        <strain evidence="5">JCM 17593</strain>
    </source>
</reference>
<name>A0ABP8AG12_9MICO</name>
<evidence type="ECO:0000313" key="5">
    <source>
        <dbReference type="Proteomes" id="UP001500213"/>
    </source>
</evidence>
<dbReference type="InterPro" id="IPR001451">
    <property type="entry name" value="Hexapep"/>
</dbReference>
<sequence length="192" mass="20393">MLTYPQVMPVDLLKLVQTARDAAFSLLAAPGFARFGTGSRILLPFRWGNRDKVAVGEHCLIAAGSWLLVPDRTAPGPVIVIGDRVRMHQTSITGVMSVVIEDGVELARGVYISDHMHGFADPEAYIRDQPLERVAPVRVCQGAWLGQNVVVLPGVTIGAGAVVGANSVVREDVPARSVAVGAPARVIRQLAG</sequence>
<dbReference type="PANTHER" id="PTHR23416:SF23">
    <property type="entry name" value="ACETYLTRANSFERASE C18B11.09C-RELATED"/>
    <property type="match status" value="1"/>
</dbReference>
<dbReference type="CDD" id="cd04647">
    <property type="entry name" value="LbH_MAT_like"/>
    <property type="match status" value="1"/>
</dbReference>
<proteinExistence type="inferred from homology"/>
<keyword evidence="2" id="KW-0808">Transferase</keyword>
<dbReference type="EMBL" id="BAABBX010000001">
    <property type="protein sequence ID" value="GAA4183228.1"/>
    <property type="molecule type" value="Genomic_DNA"/>
</dbReference>
<dbReference type="Pfam" id="PF00132">
    <property type="entry name" value="Hexapep"/>
    <property type="match status" value="1"/>
</dbReference>
<protein>
    <recommendedName>
        <fullName evidence="6">Acyltransferase</fullName>
    </recommendedName>
</protein>
<comment type="similarity">
    <text evidence="1">Belongs to the transferase hexapeptide repeat family.</text>
</comment>
<evidence type="ECO:0000256" key="1">
    <source>
        <dbReference type="ARBA" id="ARBA00007274"/>
    </source>
</evidence>
<keyword evidence="5" id="KW-1185">Reference proteome</keyword>
<evidence type="ECO:0000256" key="2">
    <source>
        <dbReference type="ARBA" id="ARBA00022679"/>
    </source>
</evidence>
<keyword evidence="3" id="KW-0677">Repeat</keyword>
<evidence type="ECO:0008006" key="6">
    <source>
        <dbReference type="Google" id="ProtNLM"/>
    </source>
</evidence>
<evidence type="ECO:0000256" key="3">
    <source>
        <dbReference type="ARBA" id="ARBA00022737"/>
    </source>
</evidence>
<dbReference type="SUPFAM" id="SSF51161">
    <property type="entry name" value="Trimeric LpxA-like enzymes"/>
    <property type="match status" value="1"/>
</dbReference>
<dbReference type="PANTHER" id="PTHR23416">
    <property type="entry name" value="SIALIC ACID SYNTHASE-RELATED"/>
    <property type="match status" value="1"/>
</dbReference>
<dbReference type="Proteomes" id="UP001500213">
    <property type="component" value="Unassembled WGS sequence"/>
</dbReference>
<organism evidence="4 5">
    <name type="scientific">Gryllotalpicola kribbensis</name>
    <dbReference type="NCBI Taxonomy" id="993084"/>
    <lineage>
        <taxon>Bacteria</taxon>
        <taxon>Bacillati</taxon>
        <taxon>Actinomycetota</taxon>
        <taxon>Actinomycetes</taxon>
        <taxon>Micrococcales</taxon>
        <taxon>Microbacteriaceae</taxon>
        <taxon>Gryllotalpicola</taxon>
    </lineage>
</organism>
<comment type="caution">
    <text evidence="4">The sequence shown here is derived from an EMBL/GenBank/DDBJ whole genome shotgun (WGS) entry which is preliminary data.</text>
</comment>
<dbReference type="PROSITE" id="PS00101">
    <property type="entry name" value="HEXAPEP_TRANSFERASES"/>
    <property type="match status" value="1"/>
</dbReference>